<dbReference type="OrthoDB" id="669465at2"/>
<evidence type="ECO:0000313" key="2">
    <source>
        <dbReference type="Proteomes" id="UP000306918"/>
    </source>
</evidence>
<reference evidence="1 2" key="1">
    <citation type="submission" date="2019-04" db="EMBL/GenBank/DDBJ databases">
        <title>Niastella caeni sp. nov., isolated from activated sludge.</title>
        <authorList>
            <person name="Sheng M."/>
        </authorList>
    </citation>
    <scope>NUCLEOTIDE SEQUENCE [LARGE SCALE GENOMIC DNA]</scope>
    <source>
        <strain evidence="1 2">HX-2-15</strain>
    </source>
</reference>
<accession>A0A4S8HXL5</accession>
<keyword evidence="2" id="KW-1185">Reference proteome</keyword>
<dbReference type="Proteomes" id="UP000306918">
    <property type="component" value="Unassembled WGS sequence"/>
</dbReference>
<protein>
    <submittedName>
        <fullName evidence="1">Uncharacterized protein</fullName>
    </submittedName>
</protein>
<dbReference type="EMBL" id="STFF01000003">
    <property type="protein sequence ID" value="THU39529.1"/>
    <property type="molecule type" value="Genomic_DNA"/>
</dbReference>
<dbReference type="RefSeq" id="WP_136577661.1">
    <property type="nucleotide sequence ID" value="NZ_STFF01000003.1"/>
</dbReference>
<comment type="caution">
    <text evidence="1">The sequence shown here is derived from an EMBL/GenBank/DDBJ whole genome shotgun (WGS) entry which is preliminary data.</text>
</comment>
<name>A0A4S8HXL5_9BACT</name>
<gene>
    <name evidence="1" type="ORF">FAM09_13575</name>
</gene>
<dbReference type="AlphaFoldDB" id="A0A4S8HXL5"/>
<evidence type="ECO:0000313" key="1">
    <source>
        <dbReference type="EMBL" id="THU39529.1"/>
    </source>
</evidence>
<sequence>MSNHYFSKDFAKKFRSKCELYAPTQEYQYGNLLIKHFEGNKAEMAVIGERLTEKFFNTEVISQIILTLKNEGFPAAGKLFNMAITLKNIGKAYLLNEHYTACYYSDLTGMLDSFSNFLHAFKVDFGEKVCGQLATYYVHGSSANLAPECASLIPVIELTDFYLNNLSTYYNYFTATWQYEATNGKGVQATNYMADYLQALIMCTEETKTCIENIRSLLLTWEAQMQLKEEQELYN</sequence>
<organism evidence="1 2">
    <name type="scientific">Niastella caeni</name>
    <dbReference type="NCBI Taxonomy" id="2569763"/>
    <lineage>
        <taxon>Bacteria</taxon>
        <taxon>Pseudomonadati</taxon>
        <taxon>Bacteroidota</taxon>
        <taxon>Chitinophagia</taxon>
        <taxon>Chitinophagales</taxon>
        <taxon>Chitinophagaceae</taxon>
        <taxon>Niastella</taxon>
    </lineage>
</organism>
<proteinExistence type="predicted"/>